<accession>A0A9P6DM01</accession>
<keyword evidence="3" id="KW-0539">Nucleus</keyword>
<name>A0A9P6DM01_9AGAM</name>
<proteinExistence type="predicted"/>
<evidence type="ECO:0000256" key="1">
    <source>
        <dbReference type="ARBA" id="ARBA00004604"/>
    </source>
</evidence>
<reference evidence="5" key="1">
    <citation type="journal article" date="2020" name="Nat. Commun.">
        <title>Large-scale genome sequencing of mycorrhizal fungi provides insights into the early evolution of symbiotic traits.</title>
        <authorList>
            <person name="Miyauchi S."/>
            <person name="Kiss E."/>
            <person name="Kuo A."/>
            <person name="Drula E."/>
            <person name="Kohler A."/>
            <person name="Sanchez-Garcia M."/>
            <person name="Morin E."/>
            <person name="Andreopoulos B."/>
            <person name="Barry K.W."/>
            <person name="Bonito G."/>
            <person name="Buee M."/>
            <person name="Carver A."/>
            <person name="Chen C."/>
            <person name="Cichocki N."/>
            <person name="Clum A."/>
            <person name="Culley D."/>
            <person name="Crous P.W."/>
            <person name="Fauchery L."/>
            <person name="Girlanda M."/>
            <person name="Hayes R.D."/>
            <person name="Keri Z."/>
            <person name="LaButti K."/>
            <person name="Lipzen A."/>
            <person name="Lombard V."/>
            <person name="Magnuson J."/>
            <person name="Maillard F."/>
            <person name="Murat C."/>
            <person name="Nolan M."/>
            <person name="Ohm R.A."/>
            <person name="Pangilinan J."/>
            <person name="Pereira M.F."/>
            <person name="Perotto S."/>
            <person name="Peter M."/>
            <person name="Pfister S."/>
            <person name="Riley R."/>
            <person name="Sitrit Y."/>
            <person name="Stielow J.B."/>
            <person name="Szollosi G."/>
            <person name="Zifcakova L."/>
            <person name="Stursova M."/>
            <person name="Spatafora J.W."/>
            <person name="Tedersoo L."/>
            <person name="Vaario L.M."/>
            <person name="Yamada A."/>
            <person name="Yan M."/>
            <person name="Wang P."/>
            <person name="Xu J."/>
            <person name="Bruns T."/>
            <person name="Baldrian P."/>
            <person name="Vilgalys R."/>
            <person name="Dunand C."/>
            <person name="Henrissat B."/>
            <person name="Grigoriev I.V."/>
            <person name="Hibbett D."/>
            <person name="Nagy L.G."/>
            <person name="Martin F.M."/>
        </authorList>
    </citation>
    <scope>NUCLEOTIDE SEQUENCE</scope>
    <source>
        <strain evidence="5">UP504</strain>
    </source>
</reference>
<dbReference type="Pfam" id="PF04615">
    <property type="entry name" value="Utp14"/>
    <property type="match status" value="1"/>
</dbReference>
<dbReference type="GO" id="GO:0032040">
    <property type="term" value="C:small-subunit processome"/>
    <property type="evidence" value="ECO:0007669"/>
    <property type="project" value="InterPro"/>
</dbReference>
<comment type="caution">
    <text evidence="5">The sequence shown here is derived from an EMBL/GenBank/DDBJ whole genome shotgun (WGS) entry which is preliminary data.</text>
</comment>
<keyword evidence="2" id="KW-0597">Phosphoprotein</keyword>
<evidence type="ECO:0000256" key="2">
    <source>
        <dbReference type="ARBA" id="ARBA00022553"/>
    </source>
</evidence>
<sequence>MTIGSCSRNGKQKPKQERKGYGTELVIPVVGATFRNSDDEGDDFLKRKAFKAFEQRDLVALAFAGDNEFTFSEDRDNEKWRPDAPTTVDMTLPGWGSWVVAVLKRVNQNPILIKKVPGVAPAARADAGSRVIISERKDKKASRYMVKDLPHPYTTKAQFESSLEMPIGSEWNTRMGFQKSTLPKVIKKMGTVIDPIEKLF</sequence>
<dbReference type="OrthoDB" id="277439at2759"/>
<dbReference type="PANTHER" id="PTHR14150:SF12">
    <property type="entry name" value="U3 SMALL NUCLEOLAR RNA-ASSOCIATED PROTEIN 14 HOMOLOG A"/>
    <property type="match status" value="1"/>
</dbReference>
<evidence type="ECO:0000256" key="4">
    <source>
        <dbReference type="SAM" id="MobiDB-lite"/>
    </source>
</evidence>
<evidence type="ECO:0000313" key="5">
    <source>
        <dbReference type="EMBL" id="KAF9503588.1"/>
    </source>
</evidence>
<organism evidence="5 6">
    <name type="scientific">Hydnum rufescens UP504</name>
    <dbReference type="NCBI Taxonomy" id="1448309"/>
    <lineage>
        <taxon>Eukaryota</taxon>
        <taxon>Fungi</taxon>
        <taxon>Dikarya</taxon>
        <taxon>Basidiomycota</taxon>
        <taxon>Agaricomycotina</taxon>
        <taxon>Agaricomycetes</taxon>
        <taxon>Cantharellales</taxon>
        <taxon>Hydnaceae</taxon>
        <taxon>Hydnum</taxon>
    </lineage>
</organism>
<dbReference type="GO" id="GO:0006364">
    <property type="term" value="P:rRNA processing"/>
    <property type="evidence" value="ECO:0007669"/>
    <property type="project" value="InterPro"/>
</dbReference>
<dbReference type="EMBL" id="MU129332">
    <property type="protein sequence ID" value="KAF9503588.1"/>
    <property type="molecule type" value="Genomic_DNA"/>
</dbReference>
<feature type="region of interest" description="Disordered" evidence="4">
    <location>
        <begin position="1"/>
        <end position="20"/>
    </location>
</feature>
<evidence type="ECO:0000313" key="6">
    <source>
        <dbReference type="Proteomes" id="UP000886523"/>
    </source>
</evidence>
<dbReference type="AlphaFoldDB" id="A0A9P6DM01"/>
<protein>
    <submittedName>
        <fullName evidence="5">Uncharacterized protein</fullName>
    </submittedName>
</protein>
<keyword evidence="6" id="KW-1185">Reference proteome</keyword>
<gene>
    <name evidence="5" type="ORF">BS47DRAFT_1448375</name>
</gene>
<dbReference type="Proteomes" id="UP000886523">
    <property type="component" value="Unassembled WGS sequence"/>
</dbReference>
<dbReference type="InterPro" id="IPR006709">
    <property type="entry name" value="SSU_processome_Utp14"/>
</dbReference>
<dbReference type="PANTHER" id="PTHR14150">
    <property type="entry name" value="U3 SMALL NUCLEOLAR RNA-ASSOCIATED PROTEIN 14"/>
    <property type="match status" value="1"/>
</dbReference>
<evidence type="ECO:0000256" key="3">
    <source>
        <dbReference type="ARBA" id="ARBA00023242"/>
    </source>
</evidence>
<comment type="subcellular location">
    <subcellularLocation>
        <location evidence="1">Nucleus</location>
        <location evidence="1">Nucleolus</location>
    </subcellularLocation>
</comment>